<name>A0ABP5CRH0_9MICO</name>
<feature type="compositionally biased region" description="Basic and acidic residues" evidence="1">
    <location>
        <begin position="55"/>
        <end position="65"/>
    </location>
</feature>
<evidence type="ECO:0000313" key="2">
    <source>
        <dbReference type="EMBL" id="GAA1966894.1"/>
    </source>
</evidence>
<dbReference type="Proteomes" id="UP001499933">
    <property type="component" value="Unassembled WGS sequence"/>
</dbReference>
<proteinExistence type="predicted"/>
<protein>
    <submittedName>
        <fullName evidence="2">Uncharacterized protein</fullName>
    </submittedName>
</protein>
<gene>
    <name evidence="2" type="ORF">GCM10009776_32410</name>
</gene>
<evidence type="ECO:0000313" key="3">
    <source>
        <dbReference type="Proteomes" id="UP001499933"/>
    </source>
</evidence>
<dbReference type="RefSeq" id="WP_344096594.1">
    <property type="nucleotide sequence ID" value="NZ_BAAAOG010000008.1"/>
</dbReference>
<comment type="caution">
    <text evidence="2">The sequence shown here is derived from an EMBL/GenBank/DDBJ whole genome shotgun (WGS) entry which is preliminary data.</text>
</comment>
<sequence>MIWISVGRVLPPDSVADDQPAAMVLEESEDRVLISVKVLPASFARPQQDAQADGHGADDARSDAE</sequence>
<organism evidence="2 3">
    <name type="scientific">Microbacterium deminutum</name>
    <dbReference type="NCBI Taxonomy" id="344164"/>
    <lineage>
        <taxon>Bacteria</taxon>
        <taxon>Bacillati</taxon>
        <taxon>Actinomycetota</taxon>
        <taxon>Actinomycetes</taxon>
        <taxon>Micrococcales</taxon>
        <taxon>Microbacteriaceae</taxon>
        <taxon>Microbacterium</taxon>
    </lineage>
</organism>
<keyword evidence="3" id="KW-1185">Reference proteome</keyword>
<reference evidence="3" key="1">
    <citation type="journal article" date="2019" name="Int. J. Syst. Evol. Microbiol.">
        <title>The Global Catalogue of Microorganisms (GCM) 10K type strain sequencing project: providing services to taxonomists for standard genome sequencing and annotation.</title>
        <authorList>
            <consortium name="The Broad Institute Genomics Platform"/>
            <consortium name="The Broad Institute Genome Sequencing Center for Infectious Disease"/>
            <person name="Wu L."/>
            <person name="Ma J."/>
        </authorList>
    </citation>
    <scope>NUCLEOTIDE SEQUENCE [LARGE SCALE GENOMIC DNA]</scope>
    <source>
        <strain evidence="3">JCM 14901</strain>
    </source>
</reference>
<evidence type="ECO:0000256" key="1">
    <source>
        <dbReference type="SAM" id="MobiDB-lite"/>
    </source>
</evidence>
<dbReference type="EMBL" id="BAAAOG010000008">
    <property type="protein sequence ID" value="GAA1966894.1"/>
    <property type="molecule type" value="Genomic_DNA"/>
</dbReference>
<accession>A0ABP5CRH0</accession>
<feature type="region of interest" description="Disordered" evidence="1">
    <location>
        <begin position="44"/>
        <end position="65"/>
    </location>
</feature>